<comment type="caution">
    <text evidence="1">The sequence shown here is derived from an EMBL/GenBank/DDBJ whole genome shotgun (WGS) entry which is preliminary data.</text>
</comment>
<proteinExistence type="predicted"/>
<name>A0A9P7DDS7_9AGAM</name>
<dbReference type="OrthoDB" id="10568605at2759"/>
<evidence type="ECO:0000313" key="2">
    <source>
        <dbReference type="Proteomes" id="UP000719766"/>
    </source>
</evidence>
<reference evidence="1" key="1">
    <citation type="journal article" date="2020" name="New Phytol.">
        <title>Comparative genomics reveals dynamic genome evolution in host specialist ectomycorrhizal fungi.</title>
        <authorList>
            <person name="Lofgren L.A."/>
            <person name="Nguyen N.H."/>
            <person name="Vilgalys R."/>
            <person name="Ruytinx J."/>
            <person name="Liao H.L."/>
            <person name="Branco S."/>
            <person name="Kuo A."/>
            <person name="LaButti K."/>
            <person name="Lipzen A."/>
            <person name="Andreopoulos W."/>
            <person name="Pangilinan J."/>
            <person name="Riley R."/>
            <person name="Hundley H."/>
            <person name="Na H."/>
            <person name="Barry K."/>
            <person name="Grigoriev I.V."/>
            <person name="Stajich J.E."/>
            <person name="Kennedy P.G."/>
        </authorList>
    </citation>
    <scope>NUCLEOTIDE SEQUENCE</scope>
    <source>
        <strain evidence="1">S12</strain>
    </source>
</reference>
<dbReference type="Proteomes" id="UP000719766">
    <property type="component" value="Unassembled WGS sequence"/>
</dbReference>
<gene>
    <name evidence="1" type="ORF">HD556DRAFT_1447966</name>
</gene>
<dbReference type="GeneID" id="64601129"/>
<evidence type="ECO:0000313" key="1">
    <source>
        <dbReference type="EMBL" id="KAG1788361.1"/>
    </source>
</evidence>
<protein>
    <submittedName>
        <fullName evidence="1">Uncharacterized protein</fullName>
    </submittedName>
</protein>
<dbReference type="RefSeq" id="XP_041155614.1">
    <property type="nucleotide sequence ID" value="XM_041307365.1"/>
</dbReference>
<dbReference type="EMBL" id="JABBWE010000069">
    <property type="protein sequence ID" value="KAG1788361.1"/>
    <property type="molecule type" value="Genomic_DNA"/>
</dbReference>
<accession>A0A9P7DDS7</accession>
<sequence>MVGIMMLPTTTLGMVMMNTSRAIGTLQAGHILVQEGDISMGTHEAVAFFRSDDPVLFPPGEFKHDIEDAN</sequence>
<organism evidence="1 2">
    <name type="scientific">Suillus plorans</name>
    <dbReference type="NCBI Taxonomy" id="116603"/>
    <lineage>
        <taxon>Eukaryota</taxon>
        <taxon>Fungi</taxon>
        <taxon>Dikarya</taxon>
        <taxon>Basidiomycota</taxon>
        <taxon>Agaricomycotina</taxon>
        <taxon>Agaricomycetes</taxon>
        <taxon>Agaricomycetidae</taxon>
        <taxon>Boletales</taxon>
        <taxon>Suillineae</taxon>
        <taxon>Suillaceae</taxon>
        <taxon>Suillus</taxon>
    </lineage>
</organism>
<dbReference type="AlphaFoldDB" id="A0A9P7DDS7"/>
<keyword evidence="2" id="KW-1185">Reference proteome</keyword>